<comment type="caution">
    <text evidence="2">The sequence shown here is derived from an EMBL/GenBank/DDBJ whole genome shotgun (WGS) entry which is preliminary data.</text>
</comment>
<dbReference type="AlphaFoldDB" id="A0A117NGV6"/>
<protein>
    <submittedName>
        <fullName evidence="2">Cob intron3 ORF</fullName>
    </submittedName>
</protein>
<dbReference type="SUPFAM" id="SSF56672">
    <property type="entry name" value="DNA/RNA polymerases"/>
    <property type="match status" value="1"/>
</dbReference>
<reference evidence="2" key="1">
    <citation type="journal article" date="2015" name="Genome Biol. Evol.">
        <title>Organellar Genomes of White Spruce (Picea glauca): Assembly and Annotation.</title>
        <authorList>
            <person name="Jackman S.D."/>
            <person name="Warren R.L."/>
            <person name="Gibb E.A."/>
            <person name="Vandervalk B.P."/>
            <person name="Mohamadi H."/>
            <person name="Chu J."/>
            <person name="Raymond A."/>
            <person name="Pleasance S."/>
            <person name="Coope R."/>
            <person name="Wildung M.R."/>
            <person name="Ritland C.E."/>
            <person name="Bousquet J."/>
            <person name="Jones S.J."/>
            <person name="Bohlmann J."/>
            <person name="Birol I."/>
        </authorList>
    </citation>
    <scope>NUCLEOTIDE SEQUENCE [LARGE SCALE GENOMIC DNA]</scope>
    <source>
        <tissue evidence="2">Flushing bud</tissue>
    </source>
</reference>
<keyword evidence="2" id="KW-0496">Mitochondrion</keyword>
<dbReference type="InterPro" id="IPR000477">
    <property type="entry name" value="RT_dom"/>
</dbReference>
<proteinExistence type="predicted"/>
<evidence type="ECO:0000259" key="1">
    <source>
        <dbReference type="PROSITE" id="PS50878"/>
    </source>
</evidence>
<dbReference type="PANTHER" id="PTHR34047">
    <property type="entry name" value="NUCLEAR INTRON MATURASE 1, MITOCHONDRIAL-RELATED"/>
    <property type="match status" value="1"/>
</dbReference>
<name>A0A117NGV6_PICGL</name>
<dbReference type="Pfam" id="PF00078">
    <property type="entry name" value="RVT_1"/>
    <property type="match status" value="1"/>
</dbReference>
<evidence type="ECO:0000313" key="2">
    <source>
        <dbReference type="EMBL" id="KUM47405.1"/>
    </source>
</evidence>
<accession>A0A117NGV6</accession>
<dbReference type="PROSITE" id="PS50878">
    <property type="entry name" value="RT_POL"/>
    <property type="match status" value="1"/>
</dbReference>
<dbReference type="InterPro" id="IPR051083">
    <property type="entry name" value="GrpII_Intron_Splice-Mob/Def"/>
</dbReference>
<sequence length="197" mass="22356">MDALSYLLNIVFEEIFLPQSHGFRKGRGPITSFCDLISTLAQALSDNNTFLQTKILDKKGNDYSNHTKGIPQGSSLSPVLMNIFLHQLDFKIHEFMETEESLGYVRYADDMIFAIKKGVDSERVYLRYKEFFQKALADLKLAETSIELIRGIPRKTRVLGLVVSIGPTGTLETRAPLKSWKKKLTLEQNTYTICENG</sequence>
<gene>
    <name evidence="2" type="primary">ymfcob</name>
    <name evidence="2" type="ORF">ABT39_MTgene5590</name>
</gene>
<dbReference type="EMBL" id="LKAM01000007">
    <property type="protein sequence ID" value="KUM47405.1"/>
    <property type="molecule type" value="Genomic_DNA"/>
</dbReference>
<organism evidence="2">
    <name type="scientific">Picea glauca</name>
    <name type="common">White spruce</name>
    <name type="synonym">Pinus glauca</name>
    <dbReference type="NCBI Taxonomy" id="3330"/>
    <lineage>
        <taxon>Eukaryota</taxon>
        <taxon>Viridiplantae</taxon>
        <taxon>Streptophyta</taxon>
        <taxon>Embryophyta</taxon>
        <taxon>Tracheophyta</taxon>
        <taxon>Spermatophyta</taxon>
        <taxon>Pinopsida</taxon>
        <taxon>Pinidae</taxon>
        <taxon>Conifers I</taxon>
        <taxon>Pinales</taxon>
        <taxon>Pinaceae</taxon>
        <taxon>Picea</taxon>
    </lineage>
</organism>
<feature type="domain" description="Reverse transcriptase" evidence="1">
    <location>
        <begin position="1"/>
        <end position="163"/>
    </location>
</feature>
<dbReference type="PANTHER" id="PTHR34047:SF8">
    <property type="entry name" value="PROTEIN YKFC"/>
    <property type="match status" value="1"/>
</dbReference>
<dbReference type="InterPro" id="IPR043502">
    <property type="entry name" value="DNA/RNA_pol_sf"/>
</dbReference>
<geneLocation type="mitochondrion" evidence="2"/>